<evidence type="ECO:0000256" key="3">
    <source>
        <dbReference type="SAM" id="MobiDB-lite"/>
    </source>
</evidence>
<dbReference type="AlphaFoldDB" id="A0A8J6L8F1"/>
<dbReference type="InterPro" id="IPR001283">
    <property type="entry name" value="CRISP-related"/>
</dbReference>
<comment type="caution">
    <text evidence="5">The sequence shown here is derived from an EMBL/GenBank/DDBJ whole genome shotgun (WGS) entry which is preliminary data.</text>
</comment>
<keyword evidence="2" id="KW-0964">Secreted</keyword>
<sequence length="520" mass="57819">MDLQKSDLHPLLVYIKSCERCQRKVDLTENEPRHNCGTKEVKLVKSCEDVNAEVGRSHGYRKSILAAVSCEFRSKYAITKASLDQYPLNPVAAHGPASIGGRGHGGGGAHTKNPFKSRKITTGPEAIANCSGKQATHVQDNPLSNTVYLVSLGTCAAKLRTTMKMLSTAISTRKWCLRLIRFSNTISVMSKDGRVKNQVSNDQSYLKLCGVLEPVPNDTLTSTVNVVFVILLSANTTIMFMVEGAEEKEDFMTFDYCKLNCENAKHSACKCKMRAPRIYNDDGVVEYRQAVLDKHNTLRNMVASGNESNEILYGKTASNMMVINYDLELEYIAKCFGGYYTYGHDSCRRTVDKAYVGQNLAGTGNNYSTAHRDNMERWYNEVKLITQEYYMFPHFNGTTPTEGLIYHFTQFIWATTTHVGCARIWNPKNEANGGAWRYTMLCNYRALKGKSMNAVGQLVFKLGAPCSECPSGMTCNDKYTSLCGKLEPVPTGPGRAKGSERLVSSRIISLCALVVLLYFC</sequence>
<dbReference type="CDD" id="cd05380">
    <property type="entry name" value="CAP_euk"/>
    <property type="match status" value="1"/>
</dbReference>
<dbReference type="InterPro" id="IPR014044">
    <property type="entry name" value="CAP_dom"/>
</dbReference>
<feature type="domain" description="SCP" evidence="4">
    <location>
        <begin position="286"/>
        <end position="453"/>
    </location>
</feature>
<dbReference type="InterPro" id="IPR035940">
    <property type="entry name" value="CAP_sf"/>
</dbReference>
<dbReference type="Pfam" id="PF00188">
    <property type="entry name" value="CAP"/>
    <property type="match status" value="1"/>
</dbReference>
<protein>
    <recommendedName>
        <fullName evidence="4">SCP domain-containing protein</fullName>
    </recommendedName>
</protein>
<name>A0A8J6L8F1_TENMO</name>
<reference evidence="5" key="2">
    <citation type="submission" date="2021-08" db="EMBL/GenBank/DDBJ databases">
        <authorList>
            <person name="Eriksson T."/>
        </authorList>
    </citation>
    <scope>NUCLEOTIDE SEQUENCE</scope>
    <source>
        <strain evidence="5">Stoneville</strain>
        <tissue evidence="5">Whole head</tissue>
    </source>
</reference>
<reference evidence="5" key="1">
    <citation type="journal article" date="2020" name="J Insects Food Feed">
        <title>The yellow mealworm (Tenebrio molitor) genome: a resource for the emerging insects as food and feed industry.</title>
        <authorList>
            <person name="Eriksson T."/>
            <person name="Andere A."/>
            <person name="Kelstrup H."/>
            <person name="Emery V."/>
            <person name="Picard C."/>
        </authorList>
    </citation>
    <scope>NUCLEOTIDE SEQUENCE</scope>
    <source>
        <strain evidence="5">Stoneville</strain>
        <tissue evidence="5">Whole head</tissue>
    </source>
</reference>
<proteinExistence type="predicted"/>
<comment type="subcellular location">
    <subcellularLocation>
        <location evidence="1">Secreted</location>
    </subcellularLocation>
</comment>
<dbReference type="PANTHER" id="PTHR10334">
    <property type="entry name" value="CYSTEINE-RICH SECRETORY PROTEIN-RELATED"/>
    <property type="match status" value="1"/>
</dbReference>
<organism evidence="5 6">
    <name type="scientific">Tenebrio molitor</name>
    <name type="common">Yellow mealworm beetle</name>
    <dbReference type="NCBI Taxonomy" id="7067"/>
    <lineage>
        <taxon>Eukaryota</taxon>
        <taxon>Metazoa</taxon>
        <taxon>Ecdysozoa</taxon>
        <taxon>Arthropoda</taxon>
        <taxon>Hexapoda</taxon>
        <taxon>Insecta</taxon>
        <taxon>Pterygota</taxon>
        <taxon>Neoptera</taxon>
        <taxon>Endopterygota</taxon>
        <taxon>Coleoptera</taxon>
        <taxon>Polyphaga</taxon>
        <taxon>Cucujiformia</taxon>
        <taxon>Tenebrionidae</taxon>
        <taxon>Tenebrio</taxon>
    </lineage>
</organism>
<evidence type="ECO:0000256" key="1">
    <source>
        <dbReference type="ARBA" id="ARBA00004613"/>
    </source>
</evidence>
<dbReference type="Proteomes" id="UP000719412">
    <property type="component" value="Unassembled WGS sequence"/>
</dbReference>
<keyword evidence="6" id="KW-1185">Reference proteome</keyword>
<dbReference type="EMBL" id="JABDTM020027321">
    <property type="protein sequence ID" value="KAH0810712.1"/>
    <property type="molecule type" value="Genomic_DNA"/>
</dbReference>
<evidence type="ECO:0000313" key="6">
    <source>
        <dbReference type="Proteomes" id="UP000719412"/>
    </source>
</evidence>
<evidence type="ECO:0000256" key="2">
    <source>
        <dbReference type="ARBA" id="ARBA00022525"/>
    </source>
</evidence>
<evidence type="ECO:0000259" key="4">
    <source>
        <dbReference type="SMART" id="SM00198"/>
    </source>
</evidence>
<feature type="compositionally biased region" description="Gly residues" evidence="3">
    <location>
        <begin position="98"/>
        <end position="109"/>
    </location>
</feature>
<dbReference type="SMART" id="SM00198">
    <property type="entry name" value="SCP"/>
    <property type="match status" value="1"/>
</dbReference>
<accession>A0A8J6L8F1</accession>
<dbReference type="Gene3D" id="3.40.33.10">
    <property type="entry name" value="CAP"/>
    <property type="match status" value="1"/>
</dbReference>
<evidence type="ECO:0000313" key="5">
    <source>
        <dbReference type="EMBL" id="KAH0810712.1"/>
    </source>
</evidence>
<dbReference type="SUPFAM" id="SSF55797">
    <property type="entry name" value="PR-1-like"/>
    <property type="match status" value="1"/>
</dbReference>
<feature type="region of interest" description="Disordered" evidence="3">
    <location>
        <begin position="97"/>
        <end position="117"/>
    </location>
</feature>
<gene>
    <name evidence="5" type="ORF">GEV33_012079</name>
</gene>
<dbReference type="GO" id="GO:0005576">
    <property type="term" value="C:extracellular region"/>
    <property type="evidence" value="ECO:0007669"/>
    <property type="project" value="UniProtKB-SubCell"/>
</dbReference>